<sequence length="211" mass="22688">MSEGRAVVPSVSYGVPESSLLRRGFSSTACDDGGGKDRTTKHVQAVAWINTTHGTSNAAALSTTEDVDTTQAELTAPLRASQRVLQTFAPIDNSHRLLLFTDSTRAYETCGRARGSPSMYTGIVGELHAAFLELRDTLNIQATISCVPANSFIDGNEWAQSEERAAVRQMASTPNAFHNSASDAAGPANPSADKEIGKQRRQRTIRHLRGE</sequence>
<evidence type="ECO:0000313" key="2">
    <source>
        <dbReference type="Proteomes" id="UP000805193"/>
    </source>
</evidence>
<dbReference type="Proteomes" id="UP000805193">
    <property type="component" value="Unassembled WGS sequence"/>
</dbReference>
<accession>A0AC60QA84</accession>
<protein>
    <submittedName>
        <fullName evidence="1">Uncharacterized protein</fullName>
    </submittedName>
</protein>
<evidence type="ECO:0000313" key="1">
    <source>
        <dbReference type="EMBL" id="KAG0430928.1"/>
    </source>
</evidence>
<comment type="caution">
    <text evidence="1">The sequence shown here is derived from an EMBL/GenBank/DDBJ whole genome shotgun (WGS) entry which is preliminary data.</text>
</comment>
<dbReference type="EMBL" id="JABSTQ010009276">
    <property type="protein sequence ID" value="KAG0430928.1"/>
    <property type="molecule type" value="Genomic_DNA"/>
</dbReference>
<keyword evidence="2" id="KW-1185">Reference proteome</keyword>
<proteinExistence type="predicted"/>
<gene>
    <name evidence="1" type="ORF">HPB47_022257</name>
</gene>
<reference evidence="1 2" key="1">
    <citation type="journal article" date="2020" name="Cell">
        <title>Large-Scale Comparative Analyses of Tick Genomes Elucidate Their Genetic Diversity and Vector Capacities.</title>
        <authorList>
            <consortium name="Tick Genome and Microbiome Consortium (TIGMIC)"/>
            <person name="Jia N."/>
            <person name="Wang J."/>
            <person name="Shi W."/>
            <person name="Du L."/>
            <person name="Sun Y."/>
            <person name="Zhan W."/>
            <person name="Jiang J.F."/>
            <person name="Wang Q."/>
            <person name="Zhang B."/>
            <person name="Ji P."/>
            <person name="Bell-Sakyi L."/>
            <person name="Cui X.M."/>
            <person name="Yuan T.T."/>
            <person name="Jiang B.G."/>
            <person name="Yang W.F."/>
            <person name="Lam T.T."/>
            <person name="Chang Q.C."/>
            <person name="Ding S.J."/>
            <person name="Wang X.J."/>
            <person name="Zhu J.G."/>
            <person name="Ruan X.D."/>
            <person name="Zhao L."/>
            <person name="Wei J.T."/>
            <person name="Ye R.Z."/>
            <person name="Que T.C."/>
            <person name="Du C.H."/>
            <person name="Zhou Y.H."/>
            <person name="Cheng J.X."/>
            <person name="Dai P.F."/>
            <person name="Guo W.B."/>
            <person name="Han X.H."/>
            <person name="Huang E.J."/>
            <person name="Li L.F."/>
            <person name="Wei W."/>
            <person name="Gao Y.C."/>
            <person name="Liu J.Z."/>
            <person name="Shao H.Z."/>
            <person name="Wang X."/>
            <person name="Wang C.C."/>
            <person name="Yang T.C."/>
            <person name="Huo Q.B."/>
            <person name="Li W."/>
            <person name="Chen H.Y."/>
            <person name="Chen S.E."/>
            <person name="Zhou L.G."/>
            <person name="Ni X.B."/>
            <person name="Tian J.H."/>
            <person name="Sheng Y."/>
            <person name="Liu T."/>
            <person name="Pan Y.S."/>
            <person name="Xia L.Y."/>
            <person name="Li J."/>
            <person name="Zhao F."/>
            <person name="Cao W.C."/>
        </authorList>
    </citation>
    <scope>NUCLEOTIDE SEQUENCE [LARGE SCALE GENOMIC DNA]</scope>
    <source>
        <strain evidence="1">Iper-2018</strain>
    </source>
</reference>
<organism evidence="1 2">
    <name type="scientific">Ixodes persulcatus</name>
    <name type="common">Taiga tick</name>
    <dbReference type="NCBI Taxonomy" id="34615"/>
    <lineage>
        <taxon>Eukaryota</taxon>
        <taxon>Metazoa</taxon>
        <taxon>Ecdysozoa</taxon>
        <taxon>Arthropoda</taxon>
        <taxon>Chelicerata</taxon>
        <taxon>Arachnida</taxon>
        <taxon>Acari</taxon>
        <taxon>Parasitiformes</taxon>
        <taxon>Ixodida</taxon>
        <taxon>Ixodoidea</taxon>
        <taxon>Ixodidae</taxon>
        <taxon>Ixodinae</taxon>
        <taxon>Ixodes</taxon>
    </lineage>
</organism>
<name>A0AC60QA84_IXOPE</name>